<evidence type="ECO:0000313" key="6">
    <source>
        <dbReference type="Proteomes" id="UP001190466"/>
    </source>
</evidence>
<evidence type="ECO:0000256" key="3">
    <source>
        <dbReference type="ARBA" id="ARBA00022801"/>
    </source>
</evidence>
<keyword evidence="2" id="KW-0732">Signal</keyword>
<organism evidence="5 6">
    <name type="scientific">[Mycobacterium] wendilense</name>
    <dbReference type="NCBI Taxonomy" id="3064284"/>
    <lineage>
        <taxon>Bacteria</taxon>
        <taxon>Bacillati</taxon>
        <taxon>Actinomycetota</taxon>
        <taxon>Actinomycetes</taxon>
        <taxon>Mycobacteriales</taxon>
        <taxon>Mycobacteriaceae</taxon>
        <taxon>Mycolicibacter</taxon>
    </lineage>
</organism>
<dbReference type="InterPro" id="IPR029058">
    <property type="entry name" value="AB_hydrolase_fold"/>
</dbReference>
<protein>
    <submittedName>
        <fullName evidence="5">Alpha/beta hydrolase</fullName>
    </submittedName>
</protein>
<dbReference type="PANTHER" id="PTHR43248:SF29">
    <property type="entry name" value="TRIPEPTIDYL AMINOPEPTIDASE"/>
    <property type="match status" value="1"/>
</dbReference>
<evidence type="ECO:0000259" key="4">
    <source>
        <dbReference type="Pfam" id="PF00561"/>
    </source>
</evidence>
<keyword evidence="6" id="KW-1185">Reference proteome</keyword>
<reference evidence="5 6" key="1">
    <citation type="submission" date="2023-08" db="EMBL/GenBank/DDBJ databases">
        <authorList>
            <person name="Folkvardsen B D."/>
            <person name="Norman A."/>
        </authorList>
    </citation>
    <scope>NUCLEOTIDE SEQUENCE [LARGE SCALE GENOMIC DNA]</scope>
    <source>
        <strain evidence="5 6">Mu0050</strain>
    </source>
</reference>
<keyword evidence="3 5" id="KW-0378">Hydrolase</keyword>
<proteinExistence type="inferred from homology"/>
<name>A0ABN9P9D5_9MYCO</name>
<accession>A0ABN9P9D5</accession>
<feature type="domain" description="AB hydrolase-1" evidence="4">
    <location>
        <begin position="115"/>
        <end position="496"/>
    </location>
</feature>
<evidence type="ECO:0000256" key="2">
    <source>
        <dbReference type="ARBA" id="ARBA00022729"/>
    </source>
</evidence>
<gene>
    <name evidence="5" type="ORF">MU0050_004869</name>
</gene>
<dbReference type="EMBL" id="OY726395">
    <property type="protein sequence ID" value="CAJ1587566.1"/>
    <property type="molecule type" value="Genomic_DNA"/>
</dbReference>
<dbReference type="PANTHER" id="PTHR43248">
    <property type="entry name" value="2-SUCCINYL-6-HYDROXY-2,4-CYCLOHEXADIENE-1-CARBOXYLATE SYNTHASE"/>
    <property type="match status" value="1"/>
</dbReference>
<dbReference type="RefSeq" id="WP_316513312.1">
    <property type="nucleotide sequence ID" value="NZ_OY726395.1"/>
</dbReference>
<dbReference type="InterPro" id="IPR051601">
    <property type="entry name" value="Serine_prot/Carboxylest_S33"/>
</dbReference>
<dbReference type="GO" id="GO:0016787">
    <property type="term" value="F:hydrolase activity"/>
    <property type="evidence" value="ECO:0007669"/>
    <property type="project" value="UniProtKB-KW"/>
</dbReference>
<evidence type="ECO:0000313" key="5">
    <source>
        <dbReference type="EMBL" id="CAJ1587566.1"/>
    </source>
</evidence>
<dbReference type="PROSITE" id="PS51257">
    <property type="entry name" value="PROKAR_LIPOPROTEIN"/>
    <property type="match status" value="1"/>
</dbReference>
<sequence>MLSRLFTSARQKRSGSHTVAGLAVLALGIAMTACTSDTSAVSSSPGLQRFHSQQITWEACESYANTSIESAVFAQAPTMECGRVEVPLDYRDPDGKTARLAVARVPARGEPIGSLLINPGGPGGSGLFATAATAMALQDARLTETFDLVGFDPRGVGSSEPAIDCFTDAVADSGDIVLSTQGTAVQWTEEETKDILDQCAERSGGVDVLTSVGTRDAARDIDVLRAVLGDDQLTFLGQSYGTRLGAVYAEQFPQHVRAMLLDGAIDPTQGTVERRVGAYAGFQRSFEQMAAFCASQADCPLGEDPTTATEVFHQIVRPLHETPVPALNSELGFDEAIGGVVAGLYTEAAWPRIITGITQLQQARGDELLQLNYDFSLRDGEGRWPNFAEALYAINCMDEQRLSLEEGNRLRASIFEAAPFMDPGVALTGARDGCEHWPTEPTLGFPYATDIEGLPPTLVVSITGDPTTPHAGGIRLAEQLGGALLTVDGEGHTIVMAGTNQCVNEIAADYLIDLELPPEGVSCEL</sequence>
<dbReference type="Pfam" id="PF00561">
    <property type="entry name" value="Abhydrolase_1"/>
    <property type="match status" value="1"/>
</dbReference>
<dbReference type="InterPro" id="IPR000073">
    <property type="entry name" value="AB_hydrolase_1"/>
</dbReference>
<dbReference type="SUPFAM" id="SSF53474">
    <property type="entry name" value="alpha/beta-Hydrolases"/>
    <property type="match status" value="1"/>
</dbReference>
<evidence type="ECO:0000256" key="1">
    <source>
        <dbReference type="ARBA" id="ARBA00010088"/>
    </source>
</evidence>
<dbReference type="Gene3D" id="3.40.50.1820">
    <property type="entry name" value="alpha/beta hydrolase"/>
    <property type="match status" value="1"/>
</dbReference>
<dbReference type="Proteomes" id="UP001190466">
    <property type="component" value="Chromosome"/>
</dbReference>
<comment type="similarity">
    <text evidence="1">Belongs to the peptidase S33 family.</text>
</comment>